<accession>A0A4R9J9P7</accession>
<reference evidence="1" key="1">
    <citation type="journal article" date="2019" name="PLoS Negl. Trop. Dis.">
        <title>Revisiting the worldwide diversity of Leptospira species in the environment.</title>
        <authorList>
            <person name="Vincent A.T."/>
            <person name="Schiettekatte O."/>
            <person name="Bourhy P."/>
            <person name="Veyrier F.J."/>
            <person name="Picardeau M."/>
        </authorList>
    </citation>
    <scope>NUCLEOTIDE SEQUENCE [LARGE SCALE GENOMIC DNA]</scope>
    <source>
        <strain evidence="1">201702692</strain>
    </source>
</reference>
<organism evidence="1 2">
    <name type="scientific">Leptospira perdikensis</name>
    <dbReference type="NCBI Taxonomy" id="2484948"/>
    <lineage>
        <taxon>Bacteria</taxon>
        <taxon>Pseudomonadati</taxon>
        <taxon>Spirochaetota</taxon>
        <taxon>Spirochaetia</taxon>
        <taxon>Leptospirales</taxon>
        <taxon>Leptospiraceae</taxon>
        <taxon>Leptospira</taxon>
    </lineage>
</organism>
<evidence type="ECO:0000313" key="2">
    <source>
        <dbReference type="Proteomes" id="UP000298125"/>
    </source>
</evidence>
<comment type="caution">
    <text evidence="1">The sequence shown here is derived from an EMBL/GenBank/DDBJ whole genome shotgun (WGS) entry which is preliminary data.</text>
</comment>
<evidence type="ECO:0000313" key="1">
    <source>
        <dbReference type="EMBL" id="TGL35593.1"/>
    </source>
</evidence>
<gene>
    <name evidence="1" type="ORF">EHQ49_17610</name>
</gene>
<protein>
    <recommendedName>
        <fullName evidence="3">SIR2-like domain-containing protein</fullName>
    </recommendedName>
</protein>
<dbReference type="RefSeq" id="WP_135581150.1">
    <property type="nucleotide sequence ID" value="NZ_RQGA01000018.1"/>
</dbReference>
<dbReference type="OrthoDB" id="319293at2"/>
<proteinExistence type="predicted"/>
<name>A0A4R9J9P7_9LEPT</name>
<evidence type="ECO:0008006" key="3">
    <source>
        <dbReference type="Google" id="ProtNLM"/>
    </source>
</evidence>
<sequence length="344" mass="39693">MKTLYILGAGASAGKSRTSEQCIPTVAEFPKSISKILNHSTRKVRNKEPKLSKETYQALLQFSEGCIEFGTPDTYAKSIFLSKGEGKEYQQVKMMISFIVKISQLMNGVDPRYFQFFSALLDYEKPNVGHLNDDIYLATWNYDLQINEALIRLLSVAPHDLLDSNIYFHGLRYTDYVGKIPKQKIFRINGYAGSINNDLHGDFDSELNLFYDHSIDKNTKINSEILAFENNFKKKENITQNIKFAWDSFNKQNKEIESLKLIANQISCLVIIGYSFPIYNRIIDMEILRSFTNLEKVYLQDYVDHSYKIKTYFRDLGMLHTLVSGHTEYVSGCDQFLVPSELYL</sequence>
<keyword evidence="2" id="KW-1185">Reference proteome</keyword>
<dbReference type="EMBL" id="RQGA01000018">
    <property type="protein sequence ID" value="TGL35593.1"/>
    <property type="molecule type" value="Genomic_DNA"/>
</dbReference>
<dbReference type="Proteomes" id="UP000298125">
    <property type="component" value="Unassembled WGS sequence"/>
</dbReference>
<dbReference type="AlphaFoldDB" id="A0A4R9J9P7"/>